<dbReference type="Pfam" id="PF00501">
    <property type="entry name" value="AMP-binding"/>
    <property type="match status" value="3"/>
</dbReference>
<evidence type="ECO:0000259" key="14">
    <source>
        <dbReference type="Pfam" id="PF00501"/>
    </source>
</evidence>
<feature type="domain" description="AMP-dependent synthetase/ligase" evidence="14">
    <location>
        <begin position="262"/>
        <end position="633"/>
    </location>
</feature>
<keyword evidence="8" id="KW-0503">Monooxygenase</keyword>
<dbReference type="Gene3D" id="3.40.50.980">
    <property type="match status" value="6"/>
</dbReference>
<keyword evidence="6" id="KW-0460">Magnesium</keyword>
<evidence type="ECO:0000256" key="12">
    <source>
        <dbReference type="ARBA" id="ARBA00048497"/>
    </source>
</evidence>
<evidence type="ECO:0000256" key="11">
    <source>
        <dbReference type="ARBA" id="ARBA00023262"/>
    </source>
</evidence>
<feature type="domain" description="AMP-binding enzyme C-terminal" evidence="15">
    <location>
        <begin position="1183"/>
        <end position="1239"/>
    </location>
</feature>
<dbReference type="PROSITE" id="PS00455">
    <property type="entry name" value="AMP_BINDING"/>
    <property type="match status" value="2"/>
</dbReference>
<feature type="domain" description="AMP-dependent synthetase/ligase" evidence="14">
    <location>
        <begin position="1240"/>
        <end position="1579"/>
    </location>
</feature>
<dbReference type="GO" id="GO:0008218">
    <property type="term" value="P:bioluminescence"/>
    <property type="evidence" value="ECO:0007669"/>
    <property type="project" value="UniProtKB-KW"/>
</dbReference>
<sequence length="1771" mass="193673">MFRSNITTTTRIVALSEALLSISEVVKPVNIAATNPLLAVCHVILETVDWLTATKHSTLVWVQGLASNLLVSSTNTASASDVVLLANIRVAFLYLSLFYALCSATGLGRTHIRVVNIFVSPAKARTEVPLTYDRIATKKCGNFQLRGGNVRNLDGKTNLSTPSRGKPNKTRLTHLYCSLVNPHTALDPLGFVLCGQHPSAGMPLRQMTEVVAPSFDGSSGDVEAGLVSREVGGEEGLVQHGPDPLLVPRLALGRYLLQKLQLHGDKDFLIHAVTGERWTYSDVLRKSTSVAESLRALGLMTGEVVGMFTGNCMEFFLPILGAYYLGASIATFSPTSTVSVLYLSHSIVCDAGELLHAMNISKPRIVFCSTDCVETLEKVMGQLPFLQSVVVLGATTSPRHIPFHSLVQHEPANFSSVDVDPEQHVAAILCSSGTTGLPKGVMLTATNVITCMEGLMSPVFGDLNASQTHLGVLPLFHSYGYLAQLASLSIGFTTILMPRFNEDLFLRSIQTYKIRLLFIAPTLMVFLAKHPKVDLYDLRSVQEIWCGSAPLSPEVHKQVEKRLNIANIRQGYGMTETTMGVVNTPRGAVKYGSAGRLAPGTSAKVLDLKSGKTLGPNQKGELCFRSPLNMRGYCGNLKATLETVDDEGFVHSGDIGYYDEDCYFYIVDRVKELIKYKGHQVPPAEVESVLLKNPAIRDAAVVGLPDDLAGELPLAFVVRQPGSYISEEDINTSHLIKDFMGASDLSTQSRKPPVDAVSGVKTTFSEVLRKSTSLAESLRSHGVGVNYVVGVASENSLEFCLPVLAAYYLGATCATFNPLYTVRELRHALNISKPIIIFCSPNCVSKIKEASEGLLFVRTLVVQGDGTPMSSGQVPFHSFLRREAAADFAAVDVDPEQHVAAIMCSSGTTGLPKGVMLTDRNIVACITNLADNRFGQLNSDNTQLAVLPFFHAYAYVCQLASLIIGFRVIVLPKFEEELLLKSIQDHKVTLMFLVPTLLVFLGKSPKVDLYDLSSVKEIWCGAAPLSKEVQDQVTNRLKIRNVRQGYGLTETTLAVTFISGGRNKYGSCGTIAPGMTAKARRQSSRHLQLRYFHGKTRVALMYVVDLETGKPLGPNCSGELCFKGPLLMKGYLGDLQATSATMDDDGFLRTGDVGYYDQEGYFFIVERVKELIKYKSFQVPPAELEAILLTHPSVQDAAVIGIPDEMSGELPMAFIVKQPGAIITSEMVTRFVAGEINAVTGESVTFSEVLKKSLSVAATLRRRGLWPRDRLAVMSENHLDFFLPVLGSYFLGVACATISPAYTPRELLHALNITQPPVLFCSPACVPTVKKVAKQATFVKLIVVFGEDTSHGYVPLSAFLDGGNIPFTASNPNHEEKYITNVLCTSGTTGLPKGASITDRNFERGFGKLDPDHIMLGVVPYVHVFGLILQLQCFSHGLTVVVMPRFQEKLFLESIQRYKVSFLSLVPTLMVFLAKSPLVDQYDLSSLKEIWCGAAPLGPDIQARVTARLGVKHIQQGYGSTELMTALHVPLGRDKPGSTGVLAPGTHCKILDLVTGKTLGPNKEGELCFKGAQIMKGYYGDSKSTSECFDKEGYFHTGDVGYYDTDGYFFIVDRIKELIKYKSFQVAPAELEAILLKHPSIEDAAVVGVPDEVSGELPKAFVVKKQGVHVTEEEIVKFVAGNTTLKLLILKFLRQFSPLFYPPLSDVDRIGNSKLLHEAVFSIIVSYYLFRLCPYMIIILPEKKCEGKHFRKFLINKNICGHKLMRKQDKE</sequence>
<dbReference type="GO" id="GO:0016405">
    <property type="term" value="F:CoA-ligase activity"/>
    <property type="evidence" value="ECO:0007669"/>
    <property type="project" value="TreeGrafter"/>
</dbReference>
<evidence type="ECO:0000256" key="6">
    <source>
        <dbReference type="ARBA" id="ARBA00022842"/>
    </source>
</evidence>
<evidence type="ECO:0000313" key="16">
    <source>
        <dbReference type="EMBL" id="CAD7451850.1"/>
    </source>
</evidence>
<feature type="transmembrane region" description="Helical" evidence="13">
    <location>
        <begin position="1719"/>
        <end position="1741"/>
    </location>
</feature>
<dbReference type="PANTHER" id="PTHR24096">
    <property type="entry name" value="LONG-CHAIN-FATTY-ACID--COA LIGASE"/>
    <property type="match status" value="1"/>
</dbReference>
<dbReference type="InterPro" id="IPR000873">
    <property type="entry name" value="AMP-dep_synth/lig_dom"/>
</dbReference>
<comment type="catalytic activity">
    <reaction evidence="12">
        <text>firefly D-luciferin + ATP + O2 = firefly oxyluciferin + hnu + AMP + CO2 + diphosphate</text>
        <dbReference type="Rhea" id="RHEA:10732"/>
        <dbReference type="ChEBI" id="CHEBI:15379"/>
        <dbReference type="ChEBI" id="CHEBI:16526"/>
        <dbReference type="ChEBI" id="CHEBI:16792"/>
        <dbReference type="ChEBI" id="CHEBI:30212"/>
        <dbReference type="ChEBI" id="CHEBI:30616"/>
        <dbReference type="ChEBI" id="CHEBI:33019"/>
        <dbReference type="ChEBI" id="CHEBI:58038"/>
        <dbReference type="ChEBI" id="CHEBI:456215"/>
        <dbReference type="EC" id="1.13.12.7"/>
    </reaction>
</comment>
<dbReference type="InterPro" id="IPR045851">
    <property type="entry name" value="AMP-bd_C_sf"/>
</dbReference>
<comment type="similarity">
    <text evidence="3">Belongs to the ATP-dependent AMP-binding enzyme family.</text>
</comment>
<dbReference type="FunFam" id="3.40.50.12780:FF:000003">
    <property type="entry name" value="Long-chain-fatty-acid--CoA ligase FadD"/>
    <property type="match status" value="2"/>
</dbReference>
<reference evidence="16" key="1">
    <citation type="submission" date="2020-11" db="EMBL/GenBank/DDBJ databases">
        <authorList>
            <person name="Tran Van P."/>
        </authorList>
    </citation>
    <scope>NUCLEOTIDE SEQUENCE</scope>
</reference>
<name>A0A7R9FFN4_9NEOP</name>
<evidence type="ECO:0000256" key="9">
    <source>
        <dbReference type="ARBA" id="ARBA00023140"/>
    </source>
</evidence>
<dbReference type="EMBL" id="OE000006">
    <property type="protein sequence ID" value="CAD7451850.1"/>
    <property type="molecule type" value="Genomic_DNA"/>
</dbReference>
<keyword evidence="9" id="KW-0576">Peroxisome</keyword>
<evidence type="ECO:0000256" key="13">
    <source>
        <dbReference type="SAM" id="Phobius"/>
    </source>
</evidence>
<evidence type="ECO:0000256" key="5">
    <source>
        <dbReference type="ARBA" id="ARBA00019043"/>
    </source>
</evidence>
<protein>
    <recommendedName>
        <fullName evidence="5">Luciferin 4-monooxygenase</fullName>
        <ecNumber evidence="4">1.13.12.7</ecNumber>
    </recommendedName>
</protein>
<gene>
    <name evidence="16" type="ORF">TTEB3V08_LOCUS50</name>
</gene>
<keyword evidence="13" id="KW-1133">Transmembrane helix</keyword>
<evidence type="ECO:0000256" key="1">
    <source>
        <dbReference type="ARBA" id="ARBA00001946"/>
    </source>
</evidence>
<evidence type="ECO:0000256" key="8">
    <source>
        <dbReference type="ARBA" id="ARBA00023033"/>
    </source>
</evidence>
<evidence type="ECO:0000256" key="7">
    <source>
        <dbReference type="ARBA" id="ARBA00023002"/>
    </source>
</evidence>
<organism evidence="16">
    <name type="scientific">Timema tahoe</name>
    <dbReference type="NCBI Taxonomy" id="61484"/>
    <lineage>
        <taxon>Eukaryota</taxon>
        <taxon>Metazoa</taxon>
        <taxon>Ecdysozoa</taxon>
        <taxon>Arthropoda</taxon>
        <taxon>Hexapoda</taxon>
        <taxon>Insecta</taxon>
        <taxon>Pterygota</taxon>
        <taxon>Neoptera</taxon>
        <taxon>Polyneoptera</taxon>
        <taxon>Phasmatodea</taxon>
        <taxon>Timematodea</taxon>
        <taxon>Timematoidea</taxon>
        <taxon>Timematidae</taxon>
        <taxon>Timema</taxon>
    </lineage>
</organism>
<keyword evidence="11" id="KW-0599">Photoprotein</keyword>
<keyword evidence="7" id="KW-0560">Oxidoreductase</keyword>
<dbReference type="GO" id="GO:0005777">
    <property type="term" value="C:peroxisome"/>
    <property type="evidence" value="ECO:0007669"/>
    <property type="project" value="UniProtKB-SubCell"/>
</dbReference>
<keyword evidence="10" id="KW-0455">Luminescence</keyword>
<dbReference type="SUPFAM" id="SSF56801">
    <property type="entry name" value="Acetyl-CoA synthetase-like"/>
    <property type="match status" value="3"/>
</dbReference>
<proteinExistence type="inferred from homology"/>
<dbReference type="Pfam" id="PF13193">
    <property type="entry name" value="AMP-binding_C"/>
    <property type="match status" value="3"/>
</dbReference>
<dbReference type="InterPro" id="IPR020845">
    <property type="entry name" value="AMP-binding_CS"/>
</dbReference>
<dbReference type="InterPro" id="IPR025110">
    <property type="entry name" value="AMP-bd_C"/>
</dbReference>
<keyword evidence="13" id="KW-0812">Transmembrane</keyword>
<comment type="cofactor">
    <cofactor evidence="1">
        <name>Mg(2+)</name>
        <dbReference type="ChEBI" id="CHEBI:18420"/>
    </cofactor>
</comment>
<evidence type="ECO:0000259" key="15">
    <source>
        <dbReference type="Pfam" id="PF13193"/>
    </source>
</evidence>
<evidence type="ECO:0000256" key="10">
    <source>
        <dbReference type="ARBA" id="ARBA00023223"/>
    </source>
</evidence>
<accession>A0A7R9FFN4</accession>
<evidence type="ECO:0000256" key="3">
    <source>
        <dbReference type="ARBA" id="ARBA00006432"/>
    </source>
</evidence>
<dbReference type="CDD" id="cd05911">
    <property type="entry name" value="Firefly_Luc_like"/>
    <property type="match status" value="2"/>
</dbReference>
<comment type="subcellular location">
    <subcellularLocation>
        <location evidence="2">Peroxisome</location>
    </subcellularLocation>
</comment>
<evidence type="ECO:0000256" key="2">
    <source>
        <dbReference type="ARBA" id="ARBA00004275"/>
    </source>
</evidence>
<evidence type="ECO:0000256" key="4">
    <source>
        <dbReference type="ARBA" id="ARBA00012532"/>
    </source>
</evidence>
<dbReference type="EC" id="1.13.12.7" evidence="4"/>
<dbReference type="Gene3D" id="3.30.300.30">
    <property type="match status" value="3"/>
</dbReference>
<dbReference type="PANTHER" id="PTHR24096:SF423">
    <property type="entry name" value="GM05240P"/>
    <property type="match status" value="1"/>
</dbReference>
<feature type="domain" description="AMP-binding enzyme C-terminal" evidence="15">
    <location>
        <begin position="1630"/>
        <end position="1681"/>
    </location>
</feature>
<dbReference type="GO" id="GO:0004497">
    <property type="term" value="F:monooxygenase activity"/>
    <property type="evidence" value="ECO:0007669"/>
    <property type="project" value="UniProtKB-KW"/>
</dbReference>
<dbReference type="Gene3D" id="2.30.38.10">
    <property type="entry name" value="Luciferase, Domain 3"/>
    <property type="match status" value="3"/>
</dbReference>
<keyword evidence="13" id="KW-0472">Membrane</keyword>
<feature type="domain" description="AMP-dependent synthetase/ligase" evidence="14">
    <location>
        <begin position="757"/>
        <end position="1132"/>
    </location>
</feature>
<feature type="domain" description="AMP-binding enzyme C-terminal" evidence="15">
    <location>
        <begin position="685"/>
        <end position="730"/>
    </location>
</feature>